<protein>
    <submittedName>
        <fullName evidence="6">ATP-binding cassette domain-containing protein</fullName>
    </submittedName>
</protein>
<evidence type="ECO:0000256" key="2">
    <source>
        <dbReference type="ARBA" id="ARBA00022448"/>
    </source>
</evidence>
<reference evidence="6 7" key="1">
    <citation type="submission" date="2022-05" db="EMBL/GenBank/DDBJ databases">
        <authorList>
            <person name="Park J.-S."/>
        </authorList>
    </citation>
    <scope>NUCLEOTIDE SEQUENCE [LARGE SCALE GENOMIC DNA]</scope>
    <source>
        <strain evidence="6 7">2012CJ34-2</strain>
    </source>
</reference>
<comment type="caution">
    <text evidence="6">The sequence shown here is derived from an EMBL/GenBank/DDBJ whole genome shotgun (WGS) entry which is preliminary data.</text>
</comment>
<dbReference type="InterPro" id="IPR013563">
    <property type="entry name" value="Oligopep_ABC_C"/>
</dbReference>
<dbReference type="Pfam" id="PF08352">
    <property type="entry name" value="oligo_HPY"/>
    <property type="match status" value="1"/>
</dbReference>
<sequence length="318" mass="34865">MSSNPVIEVQDLKVHFPGQHKNQPVRAIDGVSFEVSAGDFHAIVGESGCGKTTLARTIVGLQKATSGDILIRGQSITSLLKNRKTLARDVQFVFQNPLGALSRRQTVYQSLEEPLFIHRKGTAAERHRRVLELADLVGLPHNALDRLPRSLSGGQRQRVAIARALALNPSILICDEPLSALDVSIQAQIVALFARLQKELGLTIVMITHDLSVVREVCSSVTVMYLGRIMEANNTEQLFEQPAHPYTQALLSSVPSPDPRIESSRQRIVLKGDPPSPMNPPSGCRFHTRCLRAIENCKNAEPALQPQRPSGLIACHLV</sequence>
<dbReference type="InterPro" id="IPR003593">
    <property type="entry name" value="AAA+_ATPase"/>
</dbReference>
<dbReference type="Gene3D" id="3.40.50.300">
    <property type="entry name" value="P-loop containing nucleotide triphosphate hydrolases"/>
    <property type="match status" value="1"/>
</dbReference>
<organism evidence="6 7">
    <name type="scientific">Parendozoicomonas callyspongiae</name>
    <dbReference type="NCBI Taxonomy" id="2942213"/>
    <lineage>
        <taxon>Bacteria</taxon>
        <taxon>Pseudomonadati</taxon>
        <taxon>Pseudomonadota</taxon>
        <taxon>Gammaproteobacteria</taxon>
        <taxon>Oceanospirillales</taxon>
        <taxon>Endozoicomonadaceae</taxon>
        <taxon>Parendozoicomonas</taxon>
    </lineage>
</organism>
<dbReference type="InterPro" id="IPR017871">
    <property type="entry name" value="ABC_transporter-like_CS"/>
</dbReference>
<dbReference type="PROSITE" id="PS50893">
    <property type="entry name" value="ABC_TRANSPORTER_2"/>
    <property type="match status" value="1"/>
</dbReference>
<comment type="similarity">
    <text evidence="1">Belongs to the ABC transporter superfamily.</text>
</comment>
<dbReference type="GO" id="GO:0005524">
    <property type="term" value="F:ATP binding"/>
    <property type="evidence" value="ECO:0007669"/>
    <property type="project" value="UniProtKB-KW"/>
</dbReference>
<dbReference type="SUPFAM" id="SSF52540">
    <property type="entry name" value="P-loop containing nucleoside triphosphate hydrolases"/>
    <property type="match status" value="1"/>
</dbReference>
<dbReference type="RefSeq" id="WP_249700869.1">
    <property type="nucleotide sequence ID" value="NZ_JAMFLX010000023.1"/>
</dbReference>
<dbReference type="CDD" id="cd03257">
    <property type="entry name" value="ABC_NikE_OppD_transporters"/>
    <property type="match status" value="1"/>
</dbReference>
<evidence type="ECO:0000256" key="1">
    <source>
        <dbReference type="ARBA" id="ARBA00005417"/>
    </source>
</evidence>
<keyword evidence="4 6" id="KW-0067">ATP-binding</keyword>
<dbReference type="PANTHER" id="PTHR43776">
    <property type="entry name" value="TRANSPORT ATP-BINDING PROTEIN"/>
    <property type="match status" value="1"/>
</dbReference>
<keyword evidence="2" id="KW-0813">Transport</keyword>
<dbReference type="InterPro" id="IPR050319">
    <property type="entry name" value="ABC_transp_ATP-bind"/>
</dbReference>
<dbReference type="Proteomes" id="UP001203338">
    <property type="component" value="Unassembled WGS sequence"/>
</dbReference>
<dbReference type="InterPro" id="IPR003439">
    <property type="entry name" value="ABC_transporter-like_ATP-bd"/>
</dbReference>
<evidence type="ECO:0000256" key="3">
    <source>
        <dbReference type="ARBA" id="ARBA00022741"/>
    </source>
</evidence>
<dbReference type="EMBL" id="JAMFLX010000023">
    <property type="protein sequence ID" value="MCL6271325.1"/>
    <property type="molecule type" value="Genomic_DNA"/>
</dbReference>
<evidence type="ECO:0000259" key="5">
    <source>
        <dbReference type="PROSITE" id="PS50893"/>
    </source>
</evidence>
<dbReference type="NCBIfam" id="TIGR01727">
    <property type="entry name" value="oligo_HPY"/>
    <property type="match status" value="1"/>
</dbReference>
<keyword evidence="7" id="KW-1185">Reference proteome</keyword>
<dbReference type="Pfam" id="PF00005">
    <property type="entry name" value="ABC_tran"/>
    <property type="match status" value="1"/>
</dbReference>
<feature type="domain" description="ABC transporter" evidence="5">
    <location>
        <begin position="7"/>
        <end position="251"/>
    </location>
</feature>
<dbReference type="SMART" id="SM00382">
    <property type="entry name" value="AAA"/>
    <property type="match status" value="1"/>
</dbReference>
<dbReference type="InterPro" id="IPR027417">
    <property type="entry name" value="P-loop_NTPase"/>
</dbReference>
<proteinExistence type="inferred from homology"/>
<name>A0ABT0PIV7_9GAMM</name>
<evidence type="ECO:0000256" key="4">
    <source>
        <dbReference type="ARBA" id="ARBA00022840"/>
    </source>
</evidence>
<dbReference type="PANTHER" id="PTHR43776:SF7">
    <property type="entry name" value="D,D-DIPEPTIDE TRANSPORT ATP-BINDING PROTEIN DDPF-RELATED"/>
    <property type="match status" value="1"/>
</dbReference>
<evidence type="ECO:0000313" key="6">
    <source>
        <dbReference type="EMBL" id="MCL6271325.1"/>
    </source>
</evidence>
<keyword evidence="3" id="KW-0547">Nucleotide-binding</keyword>
<gene>
    <name evidence="6" type="ORF">M3P05_15480</name>
</gene>
<evidence type="ECO:0000313" key="7">
    <source>
        <dbReference type="Proteomes" id="UP001203338"/>
    </source>
</evidence>
<accession>A0ABT0PIV7</accession>
<dbReference type="PROSITE" id="PS00211">
    <property type="entry name" value="ABC_TRANSPORTER_1"/>
    <property type="match status" value="1"/>
</dbReference>